<keyword evidence="3 6" id="KW-0812">Transmembrane</keyword>
<dbReference type="Pfam" id="PF06081">
    <property type="entry name" value="ArAE_1"/>
    <property type="match status" value="1"/>
</dbReference>
<organism evidence="7 8">
    <name type="scientific">Streptomyces griseus</name>
    <dbReference type="NCBI Taxonomy" id="1911"/>
    <lineage>
        <taxon>Bacteria</taxon>
        <taxon>Bacillati</taxon>
        <taxon>Actinomycetota</taxon>
        <taxon>Actinomycetes</taxon>
        <taxon>Kitasatosporales</taxon>
        <taxon>Streptomycetaceae</taxon>
        <taxon>Streptomyces</taxon>
    </lineage>
</organism>
<accession>A0A380MK75</accession>
<feature type="transmembrane region" description="Helical" evidence="6">
    <location>
        <begin position="50"/>
        <end position="70"/>
    </location>
</feature>
<evidence type="ECO:0000256" key="5">
    <source>
        <dbReference type="ARBA" id="ARBA00023136"/>
    </source>
</evidence>
<dbReference type="InterPro" id="IPR010343">
    <property type="entry name" value="ArAE_1"/>
</dbReference>
<dbReference type="GO" id="GO:0005886">
    <property type="term" value="C:plasma membrane"/>
    <property type="evidence" value="ECO:0007669"/>
    <property type="project" value="UniProtKB-SubCell"/>
</dbReference>
<evidence type="ECO:0000256" key="2">
    <source>
        <dbReference type="ARBA" id="ARBA00022475"/>
    </source>
</evidence>
<evidence type="ECO:0000256" key="6">
    <source>
        <dbReference type="SAM" id="Phobius"/>
    </source>
</evidence>
<dbReference type="GeneID" id="95072642"/>
<proteinExistence type="predicted"/>
<keyword evidence="4 6" id="KW-1133">Transmembrane helix</keyword>
<protein>
    <submittedName>
        <fullName evidence="7">Integral membrane protein</fullName>
    </submittedName>
</protein>
<evidence type="ECO:0000313" key="8">
    <source>
        <dbReference type="Proteomes" id="UP000254150"/>
    </source>
</evidence>
<comment type="subcellular location">
    <subcellularLocation>
        <location evidence="1">Cell membrane</location>
        <topology evidence="1">Multi-pass membrane protein</topology>
    </subcellularLocation>
</comment>
<dbReference type="AlphaFoldDB" id="A0A380MK75"/>
<dbReference type="RefSeq" id="WP_229831592.1">
    <property type="nucleotide sequence ID" value="NZ_UHID01000001.1"/>
</dbReference>
<evidence type="ECO:0000256" key="1">
    <source>
        <dbReference type="ARBA" id="ARBA00004651"/>
    </source>
</evidence>
<dbReference type="Proteomes" id="UP000254150">
    <property type="component" value="Unassembled WGS sequence"/>
</dbReference>
<dbReference type="EMBL" id="UHID01000001">
    <property type="protein sequence ID" value="SUO93069.1"/>
    <property type="molecule type" value="Genomic_DNA"/>
</dbReference>
<evidence type="ECO:0000256" key="3">
    <source>
        <dbReference type="ARBA" id="ARBA00022692"/>
    </source>
</evidence>
<sequence length="420" mass="46612">MRPLRSYRPLAALNRWRNSPTIMQTVRSAAAATFAYVVAVWLLGNRPPPLLAPLTALLVVQVTLFATLTSGIRRVNAVVAGVLIAVGFSALVGLSWWSLGLLIITALALGHLVRVEEFVREVAISAMLVLGVSHATDLALSRVLETLVGAGVGLLFNFVFVPPVWVSSASESIEDLASRMKDLLVDIGEEVAGHTPVERAAARLHEARDLNHDIAEVDESLDRAVDSLRFNPRVREGLLSRVVLRTGLDTLEIIAVVLRVTARTLTDLARERADESLFPEETATALQDVFINMAGAIDSFAVLITAQVSKDADEAETFLLTELSAARTSREHVATLLLEHVQEHPRQWQLHGALLTDIDRVLDELDVEKRSMRLAEELDRSARRQRDRYPRLARAQRWVWKKWRGARQAVAKRLRRAEAE</sequence>
<name>A0A380MK75_STRGR</name>
<evidence type="ECO:0000313" key="7">
    <source>
        <dbReference type="EMBL" id="SUO93069.1"/>
    </source>
</evidence>
<keyword evidence="2" id="KW-1003">Cell membrane</keyword>
<keyword evidence="5 6" id="KW-0472">Membrane</keyword>
<feature type="transmembrane region" description="Helical" evidence="6">
    <location>
        <begin position="77"/>
        <end position="110"/>
    </location>
</feature>
<evidence type="ECO:0000256" key="4">
    <source>
        <dbReference type="ARBA" id="ARBA00022989"/>
    </source>
</evidence>
<gene>
    <name evidence="7" type="ORF">NCTC7807_00180</name>
</gene>
<feature type="transmembrane region" description="Helical" evidence="6">
    <location>
        <begin position="21"/>
        <end position="44"/>
    </location>
</feature>
<reference evidence="7 8" key="1">
    <citation type="submission" date="2018-06" db="EMBL/GenBank/DDBJ databases">
        <authorList>
            <consortium name="Pathogen Informatics"/>
            <person name="Doyle S."/>
        </authorList>
    </citation>
    <scope>NUCLEOTIDE SEQUENCE [LARGE SCALE GENOMIC DNA]</scope>
    <source>
        <strain evidence="7 8">NCTC7807</strain>
    </source>
</reference>